<evidence type="ECO:0000313" key="5">
    <source>
        <dbReference type="Proteomes" id="UP000318578"/>
    </source>
</evidence>
<dbReference type="PANTHER" id="PTHR11527">
    <property type="entry name" value="HEAT-SHOCK PROTEIN 20 FAMILY MEMBER"/>
    <property type="match status" value="1"/>
</dbReference>
<accession>A0A558ADA9</accession>
<evidence type="ECO:0000259" key="3">
    <source>
        <dbReference type="PROSITE" id="PS01031"/>
    </source>
</evidence>
<dbReference type="OrthoDB" id="5242916at2"/>
<feature type="domain" description="SHSP" evidence="3">
    <location>
        <begin position="16"/>
        <end position="128"/>
    </location>
</feature>
<dbReference type="Pfam" id="PF00011">
    <property type="entry name" value="HSP20"/>
    <property type="match status" value="1"/>
</dbReference>
<keyword evidence="5" id="KW-1185">Reference proteome</keyword>
<dbReference type="CDD" id="cd06464">
    <property type="entry name" value="ACD_sHsps-like"/>
    <property type="match status" value="1"/>
</dbReference>
<dbReference type="SUPFAM" id="SSF49764">
    <property type="entry name" value="HSP20-like chaperones"/>
    <property type="match status" value="1"/>
</dbReference>
<dbReference type="Gene3D" id="2.60.40.790">
    <property type="match status" value="1"/>
</dbReference>
<evidence type="ECO:0000313" key="4">
    <source>
        <dbReference type="EMBL" id="TVT22254.1"/>
    </source>
</evidence>
<sequence>MLMRTDPYREMFGPGTWSRPAPIPMDACRTGREVVLSFDLPGLTPDAIEISVERNVLTVKAERRPDHPGGDVRTLVTERPLGVFSRRLFLGDGLDTEHVAADYEAGVLTLRIPVAEQAQPRQIPVSGAAREPDRLGA</sequence>
<evidence type="ECO:0000256" key="1">
    <source>
        <dbReference type="PROSITE-ProRule" id="PRU00285"/>
    </source>
</evidence>
<organism evidence="4 5">
    <name type="scientific">Amycolatopsis acidiphila</name>
    <dbReference type="NCBI Taxonomy" id="715473"/>
    <lineage>
        <taxon>Bacteria</taxon>
        <taxon>Bacillati</taxon>
        <taxon>Actinomycetota</taxon>
        <taxon>Actinomycetes</taxon>
        <taxon>Pseudonocardiales</taxon>
        <taxon>Pseudonocardiaceae</taxon>
        <taxon>Amycolatopsis</taxon>
    </lineage>
</organism>
<comment type="caution">
    <text evidence="4">The sequence shown here is derived from an EMBL/GenBank/DDBJ whole genome shotgun (WGS) entry which is preliminary data.</text>
</comment>
<comment type="similarity">
    <text evidence="1 2">Belongs to the small heat shock protein (HSP20) family.</text>
</comment>
<reference evidence="4 5" key="1">
    <citation type="submission" date="2019-07" db="EMBL/GenBank/DDBJ databases">
        <title>New species of Amycolatopsis and Streptomyces.</title>
        <authorList>
            <person name="Duangmal K."/>
            <person name="Teo W.F.A."/>
            <person name="Lipun K."/>
        </authorList>
    </citation>
    <scope>NUCLEOTIDE SEQUENCE [LARGE SCALE GENOMIC DNA]</scope>
    <source>
        <strain evidence="4 5">JCM 30562</strain>
    </source>
</reference>
<dbReference type="RefSeq" id="WP_144638265.1">
    <property type="nucleotide sequence ID" value="NZ_BNAX01000006.1"/>
</dbReference>
<dbReference type="InterPro" id="IPR031107">
    <property type="entry name" value="Small_HSP"/>
</dbReference>
<dbReference type="EMBL" id="VJZA01000019">
    <property type="protein sequence ID" value="TVT22254.1"/>
    <property type="molecule type" value="Genomic_DNA"/>
</dbReference>
<gene>
    <name evidence="4" type="ORF">FNH06_13790</name>
</gene>
<evidence type="ECO:0000256" key="2">
    <source>
        <dbReference type="RuleBase" id="RU003616"/>
    </source>
</evidence>
<name>A0A558ADA9_9PSEU</name>
<dbReference type="AlphaFoldDB" id="A0A558ADA9"/>
<dbReference type="PROSITE" id="PS01031">
    <property type="entry name" value="SHSP"/>
    <property type="match status" value="1"/>
</dbReference>
<protein>
    <submittedName>
        <fullName evidence="4">Hsp20/alpha crystallin family protein</fullName>
    </submittedName>
</protein>
<dbReference type="InterPro" id="IPR002068">
    <property type="entry name" value="A-crystallin/Hsp20_dom"/>
</dbReference>
<dbReference type="Proteomes" id="UP000318578">
    <property type="component" value="Unassembled WGS sequence"/>
</dbReference>
<proteinExistence type="inferred from homology"/>
<dbReference type="InterPro" id="IPR008978">
    <property type="entry name" value="HSP20-like_chaperone"/>
</dbReference>